<reference evidence="1 2" key="1">
    <citation type="submission" date="2018-05" db="EMBL/GenBank/DDBJ databases">
        <title>Flavobacterium sp. MEBiC07310.</title>
        <authorList>
            <person name="Baek K."/>
        </authorList>
    </citation>
    <scope>NUCLEOTIDE SEQUENCE [LARGE SCALE GENOMIC DNA]</scope>
    <source>
        <strain evidence="1 2">MEBiC07310</strain>
    </source>
</reference>
<gene>
    <name evidence="1" type="ORF">DI487_13735</name>
</gene>
<proteinExistence type="predicted"/>
<evidence type="ECO:0000313" key="1">
    <source>
        <dbReference type="EMBL" id="AWM15356.1"/>
    </source>
</evidence>
<dbReference type="EMBL" id="CP029463">
    <property type="protein sequence ID" value="AWM15356.1"/>
    <property type="molecule type" value="Genomic_DNA"/>
</dbReference>
<dbReference type="OrthoDB" id="756873at2"/>
<evidence type="ECO:0000313" key="2">
    <source>
        <dbReference type="Proteomes" id="UP000245429"/>
    </source>
</evidence>
<dbReference type="Pfam" id="PF11306">
    <property type="entry name" value="DUF3108"/>
    <property type="match status" value="1"/>
</dbReference>
<keyword evidence="2" id="KW-1185">Reference proteome</keyword>
<dbReference type="InterPro" id="IPR021457">
    <property type="entry name" value="DUF3108"/>
</dbReference>
<name>A0A2U8QZQ5_9FLAO</name>
<sequence length="233" mass="26866">MGIVLFSFGQAPLSPQNNPVDYSLVKNESSKMKWFVLQDTMKIEIGTIQTDVQKKGNELIVISTIDLNRSPVKWVDSTIVKTDRFKPVYHSSYNQQRDMALHFKEEITGYYLDKMNNKKVMILEKADESYFDSNFYPQLIRWLPLKEGYSDIISIFDYNPVAKIGVITATITQVKDSTLLSHGLPKETWIVTTTDDISDNEVVSTYYIEKSSRKVLKQEIDIKGKKMLMELID</sequence>
<dbReference type="Proteomes" id="UP000245429">
    <property type="component" value="Chromosome"/>
</dbReference>
<protein>
    <submittedName>
        <fullName evidence="1">Uncharacterized protein</fullName>
    </submittedName>
</protein>
<dbReference type="AlphaFoldDB" id="A0A2U8QZQ5"/>
<accession>A0A2U8QZQ5</accession>
<organism evidence="1 2">
    <name type="scientific">Flavobacterium sediminis</name>
    <dbReference type="NCBI Taxonomy" id="2201181"/>
    <lineage>
        <taxon>Bacteria</taxon>
        <taxon>Pseudomonadati</taxon>
        <taxon>Bacteroidota</taxon>
        <taxon>Flavobacteriia</taxon>
        <taxon>Flavobacteriales</taxon>
        <taxon>Flavobacteriaceae</taxon>
        <taxon>Flavobacterium</taxon>
    </lineage>
</organism>
<dbReference type="KEGG" id="fse:DI487_13735"/>